<comment type="caution">
    <text evidence="1">The sequence shown here is derived from an EMBL/GenBank/DDBJ whole genome shotgun (WGS) entry which is preliminary data.</text>
</comment>
<evidence type="ECO:0000313" key="1">
    <source>
        <dbReference type="EMBL" id="KAF2718705.1"/>
    </source>
</evidence>
<sequence>MPLGSINATLDDSKYLGTEACSPSLHASPRSLPAACVRYAVSSIQYPVSSIQYPVSAILAAVMMAEEIKWRQPAVGTRRERKTQASARRSVSVRVARPHVSPWDPALRCGSMVTGGADGCNARSTQPPRHSGTEAEIAALATLCFVSSPNHDNHGDTARCSGCRL</sequence>
<protein>
    <submittedName>
        <fullName evidence="1">Uncharacterized protein</fullName>
    </submittedName>
</protein>
<dbReference type="Proteomes" id="UP000799441">
    <property type="component" value="Unassembled WGS sequence"/>
</dbReference>
<evidence type="ECO:0000313" key="2">
    <source>
        <dbReference type="Proteomes" id="UP000799441"/>
    </source>
</evidence>
<name>A0A9P4Q3A4_9PEZI</name>
<reference evidence="1" key="1">
    <citation type="journal article" date="2020" name="Stud. Mycol.">
        <title>101 Dothideomycetes genomes: a test case for predicting lifestyles and emergence of pathogens.</title>
        <authorList>
            <person name="Haridas S."/>
            <person name="Albert R."/>
            <person name="Binder M."/>
            <person name="Bloem J."/>
            <person name="Labutti K."/>
            <person name="Salamov A."/>
            <person name="Andreopoulos B."/>
            <person name="Baker S."/>
            <person name="Barry K."/>
            <person name="Bills G."/>
            <person name="Bluhm B."/>
            <person name="Cannon C."/>
            <person name="Castanera R."/>
            <person name="Culley D."/>
            <person name="Daum C."/>
            <person name="Ezra D."/>
            <person name="Gonzalez J."/>
            <person name="Henrissat B."/>
            <person name="Kuo A."/>
            <person name="Liang C."/>
            <person name="Lipzen A."/>
            <person name="Lutzoni F."/>
            <person name="Magnuson J."/>
            <person name="Mondo S."/>
            <person name="Nolan M."/>
            <person name="Ohm R."/>
            <person name="Pangilinan J."/>
            <person name="Park H.-J."/>
            <person name="Ramirez L."/>
            <person name="Alfaro M."/>
            <person name="Sun H."/>
            <person name="Tritt A."/>
            <person name="Yoshinaga Y."/>
            <person name="Zwiers L.-H."/>
            <person name="Turgeon B."/>
            <person name="Goodwin S."/>
            <person name="Spatafora J."/>
            <person name="Crous P."/>
            <person name="Grigoriev I."/>
        </authorList>
    </citation>
    <scope>NUCLEOTIDE SEQUENCE</scope>
    <source>
        <strain evidence="1">CBS 116435</strain>
    </source>
</reference>
<dbReference type="EMBL" id="MU003821">
    <property type="protein sequence ID" value="KAF2718705.1"/>
    <property type="molecule type" value="Genomic_DNA"/>
</dbReference>
<accession>A0A9P4Q3A4</accession>
<dbReference type="AlphaFoldDB" id="A0A9P4Q3A4"/>
<organism evidence="1 2">
    <name type="scientific">Polychaeton citri CBS 116435</name>
    <dbReference type="NCBI Taxonomy" id="1314669"/>
    <lineage>
        <taxon>Eukaryota</taxon>
        <taxon>Fungi</taxon>
        <taxon>Dikarya</taxon>
        <taxon>Ascomycota</taxon>
        <taxon>Pezizomycotina</taxon>
        <taxon>Dothideomycetes</taxon>
        <taxon>Dothideomycetidae</taxon>
        <taxon>Capnodiales</taxon>
        <taxon>Capnodiaceae</taxon>
        <taxon>Polychaeton</taxon>
    </lineage>
</organism>
<gene>
    <name evidence="1" type="ORF">K431DRAFT_296699</name>
</gene>
<keyword evidence="2" id="KW-1185">Reference proteome</keyword>
<proteinExistence type="predicted"/>